<proteinExistence type="predicted"/>
<dbReference type="EMBL" id="PQWO01000002">
    <property type="protein sequence ID" value="PZD74832.1"/>
    <property type="molecule type" value="Genomic_DNA"/>
</dbReference>
<dbReference type="AlphaFoldDB" id="A0A2W1JXQ0"/>
<accession>A0A2W1JXQ0</accession>
<organism evidence="1 2">
    <name type="scientific">Acaryochloris thomasi RCC1774</name>
    <dbReference type="NCBI Taxonomy" id="1764569"/>
    <lineage>
        <taxon>Bacteria</taxon>
        <taxon>Bacillati</taxon>
        <taxon>Cyanobacteriota</taxon>
        <taxon>Cyanophyceae</taxon>
        <taxon>Acaryochloridales</taxon>
        <taxon>Acaryochloridaceae</taxon>
        <taxon>Acaryochloris</taxon>
        <taxon>Acaryochloris thomasi</taxon>
    </lineage>
</organism>
<keyword evidence="2" id="KW-1185">Reference proteome</keyword>
<dbReference type="OrthoDB" id="511601at2"/>
<dbReference type="RefSeq" id="WP_110984670.1">
    <property type="nucleotide sequence ID" value="NZ_CAWNWM010000002.1"/>
</dbReference>
<evidence type="ECO:0000313" key="1">
    <source>
        <dbReference type="EMBL" id="PZD74832.1"/>
    </source>
</evidence>
<name>A0A2W1JXQ0_9CYAN</name>
<evidence type="ECO:0000313" key="2">
    <source>
        <dbReference type="Proteomes" id="UP000248857"/>
    </source>
</evidence>
<dbReference type="Proteomes" id="UP000248857">
    <property type="component" value="Unassembled WGS sequence"/>
</dbReference>
<comment type="caution">
    <text evidence="1">The sequence shown here is derived from an EMBL/GenBank/DDBJ whole genome shotgun (WGS) entry which is preliminary data.</text>
</comment>
<gene>
    <name evidence="1" type="ORF">C1752_00689</name>
</gene>
<reference evidence="1 2" key="1">
    <citation type="journal article" date="2018" name="Sci. Rep.">
        <title>A novel species of the marine cyanobacterium Acaryochloris with a unique pigment content and lifestyle.</title>
        <authorList>
            <person name="Partensky F."/>
            <person name="Six C."/>
            <person name="Ratin M."/>
            <person name="Garczarek L."/>
            <person name="Vaulot D."/>
            <person name="Probert I."/>
            <person name="Calteau A."/>
            <person name="Gourvil P."/>
            <person name="Marie D."/>
            <person name="Grebert T."/>
            <person name="Bouchier C."/>
            <person name="Le Panse S."/>
            <person name="Gachenot M."/>
            <person name="Rodriguez F."/>
            <person name="Garrido J.L."/>
        </authorList>
    </citation>
    <scope>NUCLEOTIDE SEQUENCE [LARGE SCALE GENOMIC DNA]</scope>
    <source>
        <strain evidence="1 2">RCC1774</strain>
    </source>
</reference>
<protein>
    <submittedName>
        <fullName evidence="1">Uncharacterized protein</fullName>
    </submittedName>
</protein>
<sequence>MVSKTNIPIQVLSAVVGGTAAFFVSQLVVGIDPPGAALSRDVTPPPAPRPSIATQPLPEKSAAVLNQLRVSNRSIYPIRVVLLPRKSIANDKRFHWDFAPAEGNQEGLVLSRPTGQLQLQDGDVLTAFALDGSRRYWGPYVVGQTKLPTQESPTSEWQLILTP</sequence>